<feature type="non-terminal residue" evidence="3">
    <location>
        <position position="1"/>
    </location>
</feature>
<comment type="caution">
    <text evidence="3">The sequence shown here is derived from an EMBL/GenBank/DDBJ whole genome shotgun (WGS) entry which is preliminary data.</text>
</comment>
<organism evidence="3 4">
    <name type="scientific">Ambrosia artemisiifolia</name>
    <name type="common">Common ragweed</name>
    <dbReference type="NCBI Taxonomy" id="4212"/>
    <lineage>
        <taxon>Eukaryota</taxon>
        <taxon>Viridiplantae</taxon>
        <taxon>Streptophyta</taxon>
        <taxon>Embryophyta</taxon>
        <taxon>Tracheophyta</taxon>
        <taxon>Spermatophyta</taxon>
        <taxon>Magnoliopsida</taxon>
        <taxon>eudicotyledons</taxon>
        <taxon>Gunneridae</taxon>
        <taxon>Pentapetalae</taxon>
        <taxon>asterids</taxon>
        <taxon>campanulids</taxon>
        <taxon>Asterales</taxon>
        <taxon>Asteraceae</taxon>
        <taxon>Asteroideae</taxon>
        <taxon>Heliantheae alliance</taxon>
        <taxon>Heliantheae</taxon>
        <taxon>Ambrosia</taxon>
    </lineage>
</organism>
<feature type="repeat" description="PPR" evidence="2">
    <location>
        <begin position="341"/>
        <end position="371"/>
    </location>
</feature>
<dbReference type="Pfam" id="PF12854">
    <property type="entry name" value="PPR_1"/>
    <property type="match status" value="1"/>
</dbReference>
<dbReference type="PANTHER" id="PTHR47926">
    <property type="entry name" value="PENTATRICOPEPTIDE REPEAT-CONTAINING PROTEIN"/>
    <property type="match status" value="1"/>
</dbReference>
<dbReference type="InterPro" id="IPR046960">
    <property type="entry name" value="PPR_At4g14850-like_plant"/>
</dbReference>
<dbReference type="PROSITE" id="PS51375">
    <property type="entry name" value="PPR"/>
    <property type="match status" value="7"/>
</dbReference>
<keyword evidence="1" id="KW-0677">Repeat</keyword>
<dbReference type="FunFam" id="1.25.40.10:FF:000606">
    <property type="entry name" value="Putative pentatricopeptide repeat-containing protein"/>
    <property type="match status" value="1"/>
</dbReference>
<dbReference type="Proteomes" id="UP001206925">
    <property type="component" value="Unassembled WGS sequence"/>
</dbReference>
<dbReference type="Pfam" id="PF20431">
    <property type="entry name" value="E_motif"/>
    <property type="match status" value="1"/>
</dbReference>
<gene>
    <name evidence="3" type="ORF">M8C21_018296</name>
</gene>
<dbReference type="NCBIfam" id="TIGR00756">
    <property type="entry name" value="PPR"/>
    <property type="match status" value="8"/>
</dbReference>
<dbReference type="PANTHER" id="PTHR47926:SF347">
    <property type="entry name" value="PENTATRICOPEPTIDE REPEAT-CONTAINING PROTEIN"/>
    <property type="match status" value="1"/>
</dbReference>
<dbReference type="Pfam" id="PF13041">
    <property type="entry name" value="PPR_2"/>
    <property type="match status" value="3"/>
</dbReference>
<feature type="repeat" description="PPR" evidence="2">
    <location>
        <begin position="279"/>
        <end position="313"/>
    </location>
</feature>
<dbReference type="EMBL" id="JAMZMK010006920">
    <property type="protein sequence ID" value="KAI7746684.1"/>
    <property type="molecule type" value="Genomic_DNA"/>
</dbReference>
<proteinExistence type="predicted"/>
<keyword evidence="4" id="KW-1185">Reference proteome</keyword>
<dbReference type="InterPro" id="IPR011990">
    <property type="entry name" value="TPR-like_helical_dom_sf"/>
</dbReference>
<dbReference type="Gene3D" id="1.25.40.10">
    <property type="entry name" value="Tetratricopeptide repeat domain"/>
    <property type="match status" value="5"/>
</dbReference>
<reference evidence="3" key="1">
    <citation type="submission" date="2022-06" db="EMBL/GenBank/DDBJ databases">
        <title>Uncovering the hologenomic basis of an extraordinary plant invasion.</title>
        <authorList>
            <person name="Bieker V.C."/>
            <person name="Martin M.D."/>
            <person name="Gilbert T."/>
            <person name="Hodgins K."/>
            <person name="Battlay P."/>
            <person name="Petersen B."/>
            <person name="Wilson J."/>
        </authorList>
    </citation>
    <scope>NUCLEOTIDE SEQUENCE</scope>
    <source>
        <strain evidence="3">AA19_3_7</strain>
        <tissue evidence="3">Leaf</tissue>
    </source>
</reference>
<feature type="repeat" description="PPR" evidence="2">
    <location>
        <begin position="177"/>
        <end position="211"/>
    </location>
</feature>
<dbReference type="AlphaFoldDB" id="A0AAD5CRV6"/>
<protein>
    <recommendedName>
        <fullName evidence="5">Pentatricopeptide repeat-containing protein</fullName>
    </recommendedName>
</protein>
<evidence type="ECO:0000256" key="1">
    <source>
        <dbReference type="ARBA" id="ARBA00022737"/>
    </source>
</evidence>
<dbReference type="InterPro" id="IPR046848">
    <property type="entry name" value="E_motif"/>
</dbReference>
<dbReference type="GO" id="GO:0009451">
    <property type="term" value="P:RNA modification"/>
    <property type="evidence" value="ECO:0007669"/>
    <property type="project" value="InterPro"/>
</dbReference>
<evidence type="ECO:0000313" key="3">
    <source>
        <dbReference type="EMBL" id="KAI7746684.1"/>
    </source>
</evidence>
<evidence type="ECO:0000256" key="2">
    <source>
        <dbReference type="PROSITE-ProRule" id="PRU00708"/>
    </source>
</evidence>
<dbReference type="FunFam" id="1.25.40.10:FF:000090">
    <property type="entry name" value="Pentatricopeptide repeat-containing protein, chloroplastic"/>
    <property type="match status" value="1"/>
</dbReference>
<feature type="repeat" description="PPR" evidence="2">
    <location>
        <begin position="113"/>
        <end position="147"/>
    </location>
</feature>
<accession>A0AAD5CRV6</accession>
<evidence type="ECO:0008006" key="5">
    <source>
        <dbReference type="Google" id="ProtNLM"/>
    </source>
</evidence>
<dbReference type="Pfam" id="PF01535">
    <property type="entry name" value="PPR"/>
    <property type="match status" value="9"/>
</dbReference>
<sequence>QSSSLSSISVNPNDKSIKSIVYYNSQISKHGRTGNIKDAELIFNHMPNKNVVSWTAMLTAYAQNGQINNARKLFDEMPERNVASWNAMITGYMRSKNGVDKACELFSMLRGRNAVSYASMITGYVRAGRLDDAVKLFCGMPMKWRDPFCSNALMNGYLKRGKLEEAVRIYEGMVKKNVVSWSSMVDGYCKLGEIGKAKELFDMIPERNVVTWTAMIDGYMKTAFFEEGFALFLQMRRESEIKLVSNTLTVVFEGCGRFDRYREGIQIHGLVMVMGFDFDTFLGNSVITMYCRLGDVDAALRLFNMMEKKDAVSWNALIGGYVQAENIEEAYKHFNAMPYKDVYSWTTMISGFSNKGFTEKSVELFNIMPYKDDIAWTALISGFASNGEYEESIRWFIQMLQAAVKPNALTFSSVLSSSSSLAALNQGQQIHTHVVKMGMEFDLSVQNSLVSFYAKCGCVNDAYKVFNSLDIPNAVSYNSMINGFAQNGYGKEALDLFIKMEENGAEPNDITFLGVLSACTHVGLVAEGRKYFKSMRALYKIEPSLDHYACMVDLLGRAGLLDEAYDFIKSMPSEPHSGVWGALLGASRTHFRLDLAEIAAQHISELEPDNATPYVVLSDIYMVSRKRENEELVRTMKRLRGLKKSPGDRSHRNFEEIKSTLGLLVDEILMNQDVRWLCQCQGVKVQHSQGIKNYRQGYSLRRNQEAKTFIIIWDVTLEASAQQTTKAGAAPGEHSKVQYSS</sequence>
<feature type="repeat" description="PPR" evidence="2">
    <location>
        <begin position="50"/>
        <end position="84"/>
    </location>
</feature>
<name>A0AAD5CRV6_AMBAR</name>
<dbReference type="GO" id="GO:0003723">
    <property type="term" value="F:RNA binding"/>
    <property type="evidence" value="ECO:0007669"/>
    <property type="project" value="InterPro"/>
</dbReference>
<feature type="repeat" description="PPR" evidence="2">
    <location>
        <begin position="473"/>
        <end position="507"/>
    </location>
</feature>
<evidence type="ECO:0000313" key="4">
    <source>
        <dbReference type="Proteomes" id="UP001206925"/>
    </source>
</evidence>
<feature type="repeat" description="PPR" evidence="2">
    <location>
        <begin position="372"/>
        <end position="406"/>
    </location>
</feature>
<dbReference type="InterPro" id="IPR002885">
    <property type="entry name" value="PPR_rpt"/>
</dbReference>